<evidence type="ECO:0008006" key="5">
    <source>
        <dbReference type="Google" id="ProtNLM"/>
    </source>
</evidence>
<proteinExistence type="predicted"/>
<sequence length="268" mass="30716">MAVVFSLPFLSSFKKPRKLIFYLLYVVPEFISFCLLFMYYIVPVSHNIASRNKLPVFDNPAINIKVVIGVLYYYVMAYTVELLFNYQDMQIMLMLHHGSAIAITVVASYLTLSSTNDLLLTEYIIFSGTSAVLHASIDFVPHIYLLMRQFKANKALTRFFGNLSIWPLTLFRLCANVFFIIIVRYFVMDVLQERTSIFYGWTAFMASGTAILAITQYWAHGVYVKIQMKDRERELEPEPGSENGTICEEGVNASETDVGTKDEFLKSE</sequence>
<feature type="transmembrane region" description="Helical" evidence="2">
    <location>
        <begin position="198"/>
        <end position="219"/>
    </location>
</feature>
<evidence type="ECO:0000256" key="2">
    <source>
        <dbReference type="SAM" id="Phobius"/>
    </source>
</evidence>
<feature type="transmembrane region" description="Helical" evidence="2">
    <location>
        <begin position="91"/>
        <end position="112"/>
    </location>
</feature>
<feature type="compositionally biased region" description="Basic and acidic residues" evidence="1">
    <location>
        <begin position="258"/>
        <end position="268"/>
    </location>
</feature>
<feature type="transmembrane region" description="Helical" evidence="2">
    <location>
        <begin position="62"/>
        <end position="84"/>
    </location>
</feature>
<feature type="transmembrane region" description="Helical" evidence="2">
    <location>
        <begin position="124"/>
        <end position="147"/>
    </location>
</feature>
<dbReference type="AlphaFoldDB" id="A0A1Y2D0Q3"/>
<keyword evidence="2" id="KW-1133">Transmembrane helix</keyword>
<protein>
    <recommendedName>
        <fullName evidence="5">TLC domain-containing protein</fullName>
    </recommendedName>
</protein>
<feature type="transmembrane region" description="Helical" evidence="2">
    <location>
        <begin position="20"/>
        <end position="42"/>
    </location>
</feature>
<organism evidence="3 4">
    <name type="scientific">Rhizoclosmatium globosum</name>
    <dbReference type="NCBI Taxonomy" id="329046"/>
    <lineage>
        <taxon>Eukaryota</taxon>
        <taxon>Fungi</taxon>
        <taxon>Fungi incertae sedis</taxon>
        <taxon>Chytridiomycota</taxon>
        <taxon>Chytridiomycota incertae sedis</taxon>
        <taxon>Chytridiomycetes</taxon>
        <taxon>Chytridiales</taxon>
        <taxon>Chytriomycetaceae</taxon>
        <taxon>Rhizoclosmatium</taxon>
    </lineage>
</organism>
<evidence type="ECO:0000313" key="4">
    <source>
        <dbReference type="Proteomes" id="UP000193642"/>
    </source>
</evidence>
<keyword evidence="2" id="KW-0472">Membrane</keyword>
<dbReference type="OrthoDB" id="2116120at2759"/>
<name>A0A1Y2D0Q3_9FUNG</name>
<comment type="caution">
    <text evidence="3">The sequence shown here is derived from an EMBL/GenBank/DDBJ whole genome shotgun (WGS) entry which is preliminary data.</text>
</comment>
<keyword evidence="2" id="KW-0812">Transmembrane</keyword>
<accession>A0A1Y2D0Q3</accession>
<feature type="region of interest" description="Disordered" evidence="1">
    <location>
        <begin position="234"/>
        <end position="268"/>
    </location>
</feature>
<evidence type="ECO:0000313" key="3">
    <source>
        <dbReference type="EMBL" id="ORY52861.1"/>
    </source>
</evidence>
<keyword evidence="4" id="KW-1185">Reference proteome</keyword>
<feature type="transmembrane region" description="Helical" evidence="2">
    <location>
        <begin position="159"/>
        <end position="186"/>
    </location>
</feature>
<dbReference type="EMBL" id="MCGO01000002">
    <property type="protein sequence ID" value="ORY52861.1"/>
    <property type="molecule type" value="Genomic_DNA"/>
</dbReference>
<dbReference type="Proteomes" id="UP000193642">
    <property type="component" value="Unassembled WGS sequence"/>
</dbReference>
<gene>
    <name evidence="3" type="ORF">BCR33DRAFT_711285</name>
</gene>
<evidence type="ECO:0000256" key="1">
    <source>
        <dbReference type="SAM" id="MobiDB-lite"/>
    </source>
</evidence>
<reference evidence="3 4" key="1">
    <citation type="submission" date="2016-07" db="EMBL/GenBank/DDBJ databases">
        <title>Pervasive Adenine N6-methylation of Active Genes in Fungi.</title>
        <authorList>
            <consortium name="DOE Joint Genome Institute"/>
            <person name="Mondo S.J."/>
            <person name="Dannebaum R.O."/>
            <person name="Kuo R.C."/>
            <person name="Labutti K."/>
            <person name="Haridas S."/>
            <person name="Kuo A."/>
            <person name="Salamov A."/>
            <person name="Ahrendt S.R."/>
            <person name="Lipzen A."/>
            <person name="Sullivan W."/>
            <person name="Andreopoulos W.B."/>
            <person name="Clum A."/>
            <person name="Lindquist E."/>
            <person name="Daum C."/>
            <person name="Ramamoorthy G.K."/>
            <person name="Gryganskyi A."/>
            <person name="Culley D."/>
            <person name="Magnuson J.K."/>
            <person name="James T.Y."/>
            <person name="O'Malley M.A."/>
            <person name="Stajich J.E."/>
            <person name="Spatafora J.W."/>
            <person name="Visel A."/>
            <person name="Grigoriev I.V."/>
        </authorList>
    </citation>
    <scope>NUCLEOTIDE SEQUENCE [LARGE SCALE GENOMIC DNA]</scope>
    <source>
        <strain evidence="3 4">JEL800</strain>
    </source>
</reference>